<keyword evidence="4" id="KW-0227">DNA damage</keyword>
<accession>A0A9D4ZPH7</accession>
<dbReference type="InterPro" id="IPR019775">
    <property type="entry name" value="WD40_repeat_CS"/>
</dbReference>
<dbReference type="OrthoDB" id="9890280at2759"/>
<dbReference type="Gene3D" id="2.130.10.10">
    <property type="entry name" value="YVTN repeat-like/Quinoprotein amine dehydrogenase"/>
    <property type="match status" value="1"/>
</dbReference>
<dbReference type="GO" id="GO:0006974">
    <property type="term" value="P:DNA damage response"/>
    <property type="evidence" value="ECO:0007669"/>
    <property type="project" value="UniProtKB-KW"/>
</dbReference>
<evidence type="ECO:0000256" key="1">
    <source>
        <dbReference type="ARBA" id="ARBA00005434"/>
    </source>
</evidence>
<evidence type="ECO:0000313" key="8">
    <source>
        <dbReference type="Proteomes" id="UP000886520"/>
    </source>
</evidence>
<evidence type="ECO:0000256" key="6">
    <source>
        <dbReference type="SAM" id="MobiDB-lite"/>
    </source>
</evidence>
<dbReference type="AlphaFoldDB" id="A0A9D4ZPH7"/>
<dbReference type="GO" id="GO:2000001">
    <property type="term" value="P:regulation of DNA damage checkpoint"/>
    <property type="evidence" value="ECO:0007669"/>
    <property type="project" value="TreeGrafter"/>
</dbReference>
<dbReference type="GO" id="GO:0003677">
    <property type="term" value="F:DNA binding"/>
    <property type="evidence" value="ECO:0007669"/>
    <property type="project" value="UniProtKB-KW"/>
</dbReference>
<dbReference type="InterPro" id="IPR001680">
    <property type="entry name" value="WD40_rpt"/>
</dbReference>
<dbReference type="SUPFAM" id="SSF50978">
    <property type="entry name" value="WD40 repeat-like"/>
    <property type="match status" value="1"/>
</dbReference>
<gene>
    <name evidence="7" type="ORF">GOP47_0004179</name>
</gene>
<keyword evidence="3" id="KW-0677">Repeat</keyword>
<organism evidence="7 8">
    <name type="scientific">Adiantum capillus-veneris</name>
    <name type="common">Maidenhair fern</name>
    <dbReference type="NCBI Taxonomy" id="13818"/>
    <lineage>
        <taxon>Eukaryota</taxon>
        <taxon>Viridiplantae</taxon>
        <taxon>Streptophyta</taxon>
        <taxon>Embryophyta</taxon>
        <taxon>Tracheophyta</taxon>
        <taxon>Polypodiopsida</taxon>
        <taxon>Polypodiidae</taxon>
        <taxon>Polypodiales</taxon>
        <taxon>Pteridineae</taxon>
        <taxon>Pteridaceae</taxon>
        <taxon>Vittarioideae</taxon>
        <taxon>Adiantum</taxon>
    </lineage>
</organism>
<feature type="region of interest" description="Disordered" evidence="6">
    <location>
        <begin position="53"/>
        <end position="110"/>
    </location>
</feature>
<reference evidence="7" key="1">
    <citation type="submission" date="2021-01" db="EMBL/GenBank/DDBJ databases">
        <title>Adiantum capillus-veneris genome.</title>
        <authorList>
            <person name="Fang Y."/>
            <person name="Liao Q."/>
        </authorList>
    </citation>
    <scope>NUCLEOTIDE SEQUENCE</scope>
    <source>
        <strain evidence="7">H3</strain>
        <tissue evidence="7">Leaf</tissue>
    </source>
</reference>
<comment type="caution">
    <text evidence="7">The sequence shown here is derived from an EMBL/GenBank/DDBJ whole genome shotgun (WGS) entry which is preliminary data.</text>
</comment>
<dbReference type="PANTHER" id="PTHR14773:SF0">
    <property type="entry name" value="WD REPEAT-CONTAINING PROTEIN 76"/>
    <property type="match status" value="1"/>
</dbReference>
<keyword evidence="2" id="KW-0853">WD repeat</keyword>
<keyword evidence="5" id="KW-0238">DNA-binding</keyword>
<dbReference type="EMBL" id="JABFUD020000004">
    <property type="protein sequence ID" value="KAI5080996.1"/>
    <property type="molecule type" value="Genomic_DNA"/>
</dbReference>
<feature type="region of interest" description="Disordered" evidence="6">
    <location>
        <begin position="142"/>
        <end position="163"/>
    </location>
</feature>
<comment type="similarity">
    <text evidence="1">Belongs to the WD repeat DDB2/WDR76 family.</text>
</comment>
<dbReference type="InterPro" id="IPR050853">
    <property type="entry name" value="WD_repeat_DNA-damage-binding"/>
</dbReference>
<evidence type="ECO:0000256" key="2">
    <source>
        <dbReference type="ARBA" id="ARBA00022574"/>
    </source>
</evidence>
<name>A0A9D4ZPH7_ADICA</name>
<dbReference type="InterPro" id="IPR036322">
    <property type="entry name" value="WD40_repeat_dom_sf"/>
</dbReference>
<dbReference type="PROSITE" id="PS00678">
    <property type="entry name" value="WD_REPEATS_1"/>
    <property type="match status" value="1"/>
</dbReference>
<dbReference type="Proteomes" id="UP000886520">
    <property type="component" value="Chromosome 4"/>
</dbReference>
<evidence type="ECO:0008006" key="9">
    <source>
        <dbReference type="Google" id="ProtNLM"/>
    </source>
</evidence>
<evidence type="ECO:0000256" key="3">
    <source>
        <dbReference type="ARBA" id="ARBA00022737"/>
    </source>
</evidence>
<dbReference type="SMART" id="SM00320">
    <property type="entry name" value="WD40"/>
    <property type="match status" value="4"/>
</dbReference>
<dbReference type="InterPro" id="IPR015943">
    <property type="entry name" value="WD40/YVTN_repeat-like_dom_sf"/>
</dbReference>
<evidence type="ECO:0000256" key="5">
    <source>
        <dbReference type="ARBA" id="ARBA00023125"/>
    </source>
</evidence>
<keyword evidence="8" id="KW-1185">Reference proteome</keyword>
<dbReference type="GO" id="GO:0005634">
    <property type="term" value="C:nucleus"/>
    <property type="evidence" value="ECO:0007669"/>
    <property type="project" value="TreeGrafter"/>
</dbReference>
<evidence type="ECO:0000256" key="4">
    <source>
        <dbReference type="ARBA" id="ARBA00022763"/>
    </source>
</evidence>
<feature type="compositionally biased region" description="Basic and acidic residues" evidence="6">
    <location>
        <begin position="53"/>
        <end position="74"/>
    </location>
</feature>
<evidence type="ECO:0000313" key="7">
    <source>
        <dbReference type="EMBL" id="KAI5080996.1"/>
    </source>
</evidence>
<dbReference type="Pfam" id="PF00400">
    <property type="entry name" value="WD40"/>
    <property type="match status" value="3"/>
</dbReference>
<protein>
    <recommendedName>
        <fullName evidence="9">DNA damage-binding protein CMR1</fullName>
    </recommendedName>
</protein>
<proteinExistence type="inferred from homology"/>
<sequence>MASSSTAGDPSPVALTEYEKQRLENVKRNQAMIAALGIQSAKADIQYAVSKRAEVKGYKRSADKRQREREEPVVTRRLRSSRISWTSEDAQKLESPPTPEPLKKVPTLDNTRRPVPLASVCIQGSSTERFISRLQELDEHIPLSQLSPSKRRNLQEGSTDPREFTLQTSDIARVVPERIMSVAFLPVNDKLLVVAGDKGGHLGFWDVEWDDDDGDGDGVHLYQPHTSPISGIAVQPCSASKVLTCSYDGTVKRLDVDTSMFDLMFTLEDDEVLSAICSVPGSPHCSYVGEGLGFLKMLDTREKVPVSCGQIHQRRINTIDMSMQSPWLMVSSSTDTNVCVWDVRKMKRNQDMLGQIQHQKAVHSAQFSPSGNSIATCSYDNTIAIMKWPSVQNPTYVQHPNMNNRWISTFRAIWGWDDEYIYVGNMKRTIDLISTKYEAECHWLSSPLMTSIPCRLAAHPMRRGILAGCTAGGQIYVWRENVRRDSTNIIWRKGEPFTRRNLQLEG</sequence>
<dbReference type="PANTHER" id="PTHR14773">
    <property type="entry name" value="WD REPEAT-CONTAINING PROTEIN 76"/>
    <property type="match status" value="1"/>
</dbReference>